<gene>
    <name evidence="2" type="ORF">AVDCRST_MAG68-1148</name>
</gene>
<reference evidence="2" key="1">
    <citation type="submission" date="2020-02" db="EMBL/GenBank/DDBJ databases">
        <authorList>
            <person name="Meier V. D."/>
        </authorList>
    </citation>
    <scope>NUCLEOTIDE SEQUENCE</scope>
    <source>
        <strain evidence="2">AVDCRST_MAG68</strain>
    </source>
</reference>
<feature type="compositionally biased region" description="Basic residues" evidence="1">
    <location>
        <begin position="26"/>
        <end position="41"/>
    </location>
</feature>
<name>A0A6J4KLI8_9BACT</name>
<sequence length="91" mass="9576">AEVYLWAQRKGGGTRVWRVPAGRVRHGVQSRRPPHGLRARRGAPAARDGALRRLHGPRAGLAQRDAAGGQGVEACAGAVAGVVHPGPPRRL</sequence>
<dbReference type="AlphaFoldDB" id="A0A6J4KLI8"/>
<accession>A0A6J4KLI8</accession>
<protein>
    <submittedName>
        <fullName evidence="2">Uncharacterized protein</fullName>
    </submittedName>
</protein>
<organism evidence="2">
    <name type="scientific">uncultured Gemmatimonadota bacterium</name>
    <dbReference type="NCBI Taxonomy" id="203437"/>
    <lineage>
        <taxon>Bacteria</taxon>
        <taxon>Pseudomonadati</taxon>
        <taxon>Gemmatimonadota</taxon>
        <taxon>environmental samples</taxon>
    </lineage>
</organism>
<feature type="non-terminal residue" evidence="2">
    <location>
        <position position="1"/>
    </location>
</feature>
<proteinExistence type="predicted"/>
<feature type="region of interest" description="Disordered" evidence="1">
    <location>
        <begin position="26"/>
        <end position="47"/>
    </location>
</feature>
<feature type="non-terminal residue" evidence="2">
    <location>
        <position position="91"/>
    </location>
</feature>
<evidence type="ECO:0000313" key="2">
    <source>
        <dbReference type="EMBL" id="CAA9308967.1"/>
    </source>
</evidence>
<evidence type="ECO:0000256" key="1">
    <source>
        <dbReference type="SAM" id="MobiDB-lite"/>
    </source>
</evidence>
<dbReference type="EMBL" id="CADCTW010000062">
    <property type="protein sequence ID" value="CAA9308967.1"/>
    <property type="molecule type" value="Genomic_DNA"/>
</dbReference>